<dbReference type="PANTHER" id="PTHR43727:SF2">
    <property type="entry name" value="GROUP IV DECARBOXYLASE"/>
    <property type="match status" value="1"/>
</dbReference>
<evidence type="ECO:0000256" key="2">
    <source>
        <dbReference type="ARBA" id="ARBA00022898"/>
    </source>
</evidence>
<dbReference type="AlphaFoldDB" id="A0A1M7Y6X3"/>
<gene>
    <name evidence="4" type="ORF">SAMN02745217_01807</name>
</gene>
<dbReference type="PANTHER" id="PTHR43727">
    <property type="entry name" value="DIAMINOPIMELATE DECARBOXYLASE"/>
    <property type="match status" value="1"/>
</dbReference>
<keyword evidence="2" id="KW-0663">Pyridoxal phosphate</keyword>
<dbReference type="EMBL" id="FRFD01000005">
    <property type="protein sequence ID" value="SHO48379.1"/>
    <property type="molecule type" value="Genomic_DNA"/>
</dbReference>
<dbReference type="Gene3D" id="3.20.20.10">
    <property type="entry name" value="Alanine racemase"/>
    <property type="match status" value="1"/>
</dbReference>
<dbReference type="GO" id="GO:0008836">
    <property type="term" value="F:diaminopimelate decarboxylase activity"/>
    <property type="evidence" value="ECO:0007669"/>
    <property type="project" value="TreeGrafter"/>
</dbReference>
<proteinExistence type="predicted"/>
<dbReference type="SUPFAM" id="SSF51419">
    <property type="entry name" value="PLP-binding barrel"/>
    <property type="match status" value="1"/>
</dbReference>
<dbReference type="Gene3D" id="2.40.37.10">
    <property type="entry name" value="Lyase, Ornithine Decarboxylase, Chain A, domain 1"/>
    <property type="match status" value="1"/>
</dbReference>
<evidence type="ECO:0000313" key="4">
    <source>
        <dbReference type="EMBL" id="SHO48379.1"/>
    </source>
</evidence>
<reference evidence="4 5" key="1">
    <citation type="submission" date="2016-12" db="EMBL/GenBank/DDBJ databases">
        <authorList>
            <person name="Song W.-J."/>
            <person name="Kurnit D.M."/>
        </authorList>
    </citation>
    <scope>NUCLEOTIDE SEQUENCE [LARGE SCALE GENOMIC DNA]</scope>
    <source>
        <strain evidence="4 5">DSM 12503</strain>
    </source>
</reference>
<dbReference type="InterPro" id="IPR022644">
    <property type="entry name" value="De-COase2_N"/>
</dbReference>
<evidence type="ECO:0000313" key="5">
    <source>
        <dbReference type="Proteomes" id="UP000184612"/>
    </source>
</evidence>
<dbReference type="Proteomes" id="UP000184612">
    <property type="component" value="Unassembled WGS sequence"/>
</dbReference>
<sequence>MNEEKFKQAISQYSTPFYLFDVDILDRQIEKIRAALGKDVGLCYAMKANPFIIKDLENTVDCLEVCSPGELHICERAGIPMDKIILSGVYKKAEDLEYALHQYGNQILYTAESLSHWQILEGYAKAHQLPLRVLLRLTSGNQFGMDETLVRQIIGERMKESAGDDLIHIEGIHFFSGTQKKSAAKFERELTMLDTLCADLKEQYGFTAEKLEYGPGLPIYYFEEEKDEEDEMLHSLALLIKKLKFTGKITLEMGRFIAASCGSYVTGVVDTKINKNQPYCIVDGGMHHINYYGQMLAMKKPPILHLDKRDGETLEWTVCGSLCTVNDVLVKQYPFTDLRAGDTLIFEKTGAYSVTEGISLFLSRELPQVILYSQKSNFRVAREHFPADALNYFQPSENNKTLKNGSSH</sequence>
<feature type="domain" description="Orn/DAP/Arg decarboxylase 2 N-terminal" evidence="3">
    <location>
        <begin position="25"/>
        <end position="259"/>
    </location>
</feature>
<evidence type="ECO:0000259" key="3">
    <source>
        <dbReference type="Pfam" id="PF02784"/>
    </source>
</evidence>
<dbReference type="Pfam" id="PF02784">
    <property type="entry name" value="Orn_Arg_deC_N"/>
    <property type="match status" value="1"/>
</dbReference>
<comment type="cofactor">
    <cofactor evidence="1">
        <name>pyridoxal 5'-phosphate</name>
        <dbReference type="ChEBI" id="CHEBI:597326"/>
    </cofactor>
</comment>
<dbReference type="STRING" id="1121345.SAMN02745217_01807"/>
<accession>A0A1M7Y6X3</accession>
<dbReference type="OrthoDB" id="9802241at2"/>
<dbReference type="RefSeq" id="WP_073588525.1">
    <property type="nucleotide sequence ID" value="NZ_FRFD01000005.1"/>
</dbReference>
<protein>
    <submittedName>
        <fullName evidence="4">Diaminopimelate decarboxylase</fullName>
    </submittedName>
</protein>
<dbReference type="GO" id="GO:0009089">
    <property type="term" value="P:lysine biosynthetic process via diaminopimelate"/>
    <property type="evidence" value="ECO:0007669"/>
    <property type="project" value="TreeGrafter"/>
</dbReference>
<organism evidence="4 5">
    <name type="scientific">Anaerocolumna xylanovorans DSM 12503</name>
    <dbReference type="NCBI Taxonomy" id="1121345"/>
    <lineage>
        <taxon>Bacteria</taxon>
        <taxon>Bacillati</taxon>
        <taxon>Bacillota</taxon>
        <taxon>Clostridia</taxon>
        <taxon>Lachnospirales</taxon>
        <taxon>Lachnospiraceae</taxon>
        <taxon>Anaerocolumna</taxon>
    </lineage>
</organism>
<dbReference type="InterPro" id="IPR009006">
    <property type="entry name" value="Ala_racemase/Decarboxylase_C"/>
</dbReference>
<dbReference type="InterPro" id="IPR029066">
    <property type="entry name" value="PLP-binding_barrel"/>
</dbReference>
<evidence type="ECO:0000256" key="1">
    <source>
        <dbReference type="ARBA" id="ARBA00001933"/>
    </source>
</evidence>
<name>A0A1M7Y6X3_9FIRM</name>
<keyword evidence="5" id="KW-1185">Reference proteome</keyword>
<dbReference type="SUPFAM" id="SSF50621">
    <property type="entry name" value="Alanine racemase C-terminal domain-like"/>
    <property type="match status" value="1"/>
</dbReference>